<sequence>MFGFGRKAAKEQAGHSHMDHGGHMSDGIGGQSMGASAAGPQLVLRIEGMTCMHCKMSVEKALKNVHGVESANVDLMRKEAVVSGSAAKDALVKAVEEAGYAVVA</sequence>
<feature type="compositionally biased region" description="Basic and acidic residues" evidence="2">
    <location>
        <begin position="8"/>
        <end position="23"/>
    </location>
</feature>
<evidence type="ECO:0000313" key="6">
    <source>
        <dbReference type="Proteomes" id="UP001071230"/>
    </source>
</evidence>
<feature type="domain" description="HMA" evidence="3">
    <location>
        <begin position="40"/>
        <end position="103"/>
    </location>
</feature>
<dbReference type="Proteomes" id="UP001071230">
    <property type="component" value="Unassembled WGS sequence"/>
</dbReference>
<evidence type="ECO:0000313" key="4">
    <source>
        <dbReference type="EMBL" id="CAA7603047.1"/>
    </source>
</evidence>
<dbReference type="EMBL" id="CDGJ01000109">
    <property type="protein sequence ID" value="CEJ09006.1"/>
    <property type="molecule type" value="Genomic_DNA"/>
</dbReference>
<dbReference type="Pfam" id="PF00403">
    <property type="entry name" value="HMA"/>
    <property type="match status" value="1"/>
</dbReference>
<dbReference type="SUPFAM" id="SSF55008">
    <property type="entry name" value="HMA, heavy metal-associated domain"/>
    <property type="match status" value="1"/>
</dbReference>
<reference evidence="5" key="1">
    <citation type="submission" date="2014-11" db="EMBL/GenBank/DDBJ databases">
        <authorList>
            <person name="Hornung B.V."/>
        </authorList>
    </citation>
    <scope>NUCLEOTIDE SEQUENCE</scope>
    <source>
        <strain evidence="5">INE</strain>
    </source>
</reference>
<dbReference type="KEGG" id="aacx:DEACI_3870"/>
<feature type="region of interest" description="Disordered" evidence="2">
    <location>
        <begin position="1"/>
        <end position="35"/>
    </location>
</feature>
<evidence type="ECO:0000256" key="1">
    <source>
        <dbReference type="ARBA" id="ARBA00022723"/>
    </source>
</evidence>
<name>A0A8S0Y0D5_9FIRM</name>
<accession>A0A8S0Y0D5</accession>
<gene>
    <name evidence="5" type="ORF">DEACI_3488</name>
    <name evidence="4" type="ORF">DEACI_3870</name>
</gene>
<keyword evidence="1" id="KW-0479">Metal-binding</keyword>
<evidence type="ECO:0000313" key="5">
    <source>
        <dbReference type="EMBL" id="CEJ09006.1"/>
    </source>
</evidence>
<dbReference type="Gene3D" id="3.30.70.100">
    <property type="match status" value="1"/>
</dbReference>
<dbReference type="PROSITE" id="PS01047">
    <property type="entry name" value="HMA_1"/>
    <property type="match status" value="1"/>
</dbReference>
<protein>
    <submittedName>
        <fullName evidence="4">Mercury scavenger protein signature</fullName>
    </submittedName>
</protein>
<dbReference type="InterPro" id="IPR036163">
    <property type="entry name" value="HMA_dom_sf"/>
</dbReference>
<keyword evidence="6" id="KW-1185">Reference proteome</keyword>
<evidence type="ECO:0000259" key="3">
    <source>
        <dbReference type="PROSITE" id="PS50846"/>
    </source>
</evidence>
<dbReference type="InterPro" id="IPR001802">
    <property type="entry name" value="MerP/CopZ"/>
</dbReference>
<evidence type="ECO:0000256" key="2">
    <source>
        <dbReference type="SAM" id="MobiDB-lite"/>
    </source>
</evidence>
<dbReference type="Proteomes" id="UP000836597">
    <property type="component" value="Chromosome"/>
</dbReference>
<dbReference type="InterPro" id="IPR017969">
    <property type="entry name" value="Heavy-metal-associated_CS"/>
</dbReference>
<proteinExistence type="predicted"/>
<organism evidence="4">
    <name type="scientific">Acididesulfobacillus acetoxydans</name>
    <dbReference type="NCBI Taxonomy" id="1561005"/>
    <lineage>
        <taxon>Bacteria</taxon>
        <taxon>Bacillati</taxon>
        <taxon>Bacillota</taxon>
        <taxon>Clostridia</taxon>
        <taxon>Eubacteriales</taxon>
        <taxon>Peptococcaceae</taxon>
        <taxon>Acididesulfobacillus</taxon>
    </lineage>
</organism>
<dbReference type="CDD" id="cd00371">
    <property type="entry name" value="HMA"/>
    <property type="match status" value="1"/>
</dbReference>
<dbReference type="InterPro" id="IPR006121">
    <property type="entry name" value="HMA_dom"/>
</dbReference>
<dbReference type="PROSITE" id="PS50846">
    <property type="entry name" value="HMA_2"/>
    <property type="match status" value="1"/>
</dbReference>
<reference evidence="4" key="2">
    <citation type="submission" date="2020-01" db="EMBL/GenBank/DDBJ databases">
        <authorList>
            <person name="Hornung B."/>
        </authorList>
    </citation>
    <scope>NUCLEOTIDE SEQUENCE</scope>
    <source>
        <strain evidence="4">PacBioINE</strain>
    </source>
</reference>
<dbReference type="GO" id="GO:0046872">
    <property type="term" value="F:metal ion binding"/>
    <property type="evidence" value="ECO:0007669"/>
    <property type="project" value="UniProtKB-KW"/>
</dbReference>
<dbReference type="PRINTS" id="PR00946">
    <property type="entry name" value="HGSCAVENGER"/>
</dbReference>
<dbReference type="EMBL" id="LR746496">
    <property type="protein sequence ID" value="CAA7603047.1"/>
    <property type="molecule type" value="Genomic_DNA"/>
</dbReference>
<dbReference type="AlphaFoldDB" id="A0A8S0Y0D5"/>
<dbReference type="RefSeq" id="WP_372503677.1">
    <property type="nucleotide sequence ID" value="NZ_CDGJ01000109.1"/>
</dbReference>